<dbReference type="EMBL" id="JAPFFF010000032">
    <property type="protein sequence ID" value="KAK8844481.1"/>
    <property type="molecule type" value="Genomic_DNA"/>
</dbReference>
<dbReference type="InterPro" id="IPR006597">
    <property type="entry name" value="Sel1-like"/>
</dbReference>
<dbReference type="SUPFAM" id="SSF56112">
    <property type="entry name" value="Protein kinase-like (PK-like)"/>
    <property type="match status" value="1"/>
</dbReference>
<evidence type="ECO:0000313" key="5">
    <source>
        <dbReference type="Proteomes" id="UP001470230"/>
    </source>
</evidence>
<comment type="caution">
    <text evidence="4">The sequence shown here is derived from an EMBL/GenBank/DDBJ whole genome shotgun (WGS) entry which is preliminary data.</text>
</comment>
<proteinExistence type="inferred from homology"/>
<feature type="domain" description="Protein kinase" evidence="3">
    <location>
        <begin position="264"/>
        <end position="526"/>
    </location>
</feature>
<dbReference type="Proteomes" id="UP001470230">
    <property type="component" value="Unassembled WGS sequence"/>
</dbReference>
<dbReference type="InterPro" id="IPR050767">
    <property type="entry name" value="Sel1_AlgK"/>
</dbReference>
<evidence type="ECO:0000256" key="1">
    <source>
        <dbReference type="ARBA" id="ARBA00038101"/>
    </source>
</evidence>
<evidence type="ECO:0000259" key="3">
    <source>
        <dbReference type="PROSITE" id="PS50011"/>
    </source>
</evidence>
<dbReference type="Pfam" id="PF08238">
    <property type="entry name" value="Sel1"/>
    <property type="match status" value="13"/>
</dbReference>
<name>A0ABR2HCQ6_9EUKA</name>
<accession>A0ABR2HCQ6</accession>
<comment type="similarity">
    <text evidence="1">Belongs to the sel-1 family.</text>
</comment>
<dbReference type="PANTHER" id="PTHR11102:SF160">
    <property type="entry name" value="ERAD-ASSOCIATED E3 UBIQUITIN-PROTEIN LIGASE COMPONENT HRD3"/>
    <property type="match status" value="1"/>
</dbReference>
<reference evidence="4 5" key="1">
    <citation type="submission" date="2024-04" db="EMBL/GenBank/DDBJ databases">
        <title>Tritrichomonas musculus Genome.</title>
        <authorList>
            <person name="Alves-Ferreira E."/>
            <person name="Grigg M."/>
            <person name="Lorenzi H."/>
            <person name="Galac M."/>
        </authorList>
    </citation>
    <scope>NUCLEOTIDE SEQUENCE [LARGE SCALE GENOMIC DNA]</scope>
    <source>
        <strain evidence="4 5">EAF2021</strain>
    </source>
</reference>
<dbReference type="SMART" id="SM00028">
    <property type="entry name" value="TPR"/>
    <property type="match status" value="5"/>
</dbReference>
<dbReference type="InterPro" id="IPR019734">
    <property type="entry name" value="TPR_rpt"/>
</dbReference>
<dbReference type="PROSITE" id="PS00108">
    <property type="entry name" value="PROTEIN_KINASE_ST"/>
    <property type="match status" value="1"/>
</dbReference>
<dbReference type="InterPro" id="IPR011009">
    <property type="entry name" value="Kinase-like_dom_sf"/>
</dbReference>
<dbReference type="SUPFAM" id="SSF81901">
    <property type="entry name" value="HCP-like"/>
    <property type="match status" value="4"/>
</dbReference>
<dbReference type="InterPro" id="IPR008271">
    <property type="entry name" value="Ser/Thr_kinase_AS"/>
</dbReference>
<gene>
    <name evidence="4" type="ORF">M9Y10_024341</name>
</gene>
<feature type="compositionally biased region" description="Acidic residues" evidence="2">
    <location>
        <begin position="11"/>
        <end position="22"/>
    </location>
</feature>
<feature type="region of interest" description="Disordered" evidence="2">
    <location>
        <begin position="1"/>
        <end position="22"/>
    </location>
</feature>
<evidence type="ECO:0000313" key="4">
    <source>
        <dbReference type="EMBL" id="KAK8844481.1"/>
    </source>
</evidence>
<dbReference type="PROSITE" id="PS50011">
    <property type="entry name" value="PROTEIN_KINASE_DOM"/>
    <property type="match status" value="1"/>
</dbReference>
<dbReference type="SMART" id="SM00671">
    <property type="entry name" value="SEL1"/>
    <property type="match status" value="16"/>
</dbReference>
<dbReference type="Gene3D" id="1.10.510.10">
    <property type="entry name" value="Transferase(Phosphotransferase) domain 1"/>
    <property type="match status" value="1"/>
</dbReference>
<evidence type="ECO:0000256" key="2">
    <source>
        <dbReference type="SAM" id="MobiDB-lite"/>
    </source>
</evidence>
<dbReference type="Gene3D" id="1.25.40.10">
    <property type="entry name" value="Tetratricopeptide repeat domain"/>
    <property type="match status" value="4"/>
</dbReference>
<dbReference type="PANTHER" id="PTHR11102">
    <property type="entry name" value="SEL-1-LIKE PROTEIN"/>
    <property type="match status" value="1"/>
</dbReference>
<dbReference type="InterPro" id="IPR000719">
    <property type="entry name" value="Prot_kinase_dom"/>
</dbReference>
<keyword evidence="5" id="KW-1185">Reference proteome</keyword>
<organism evidence="4 5">
    <name type="scientific">Tritrichomonas musculus</name>
    <dbReference type="NCBI Taxonomy" id="1915356"/>
    <lineage>
        <taxon>Eukaryota</taxon>
        <taxon>Metamonada</taxon>
        <taxon>Parabasalia</taxon>
        <taxon>Tritrichomonadida</taxon>
        <taxon>Tritrichomonadidae</taxon>
        <taxon>Tritrichomonas</taxon>
    </lineage>
</organism>
<dbReference type="InterPro" id="IPR011990">
    <property type="entry name" value="TPR-like_helical_dom_sf"/>
</dbReference>
<dbReference type="Pfam" id="PF00069">
    <property type="entry name" value="Pkinase"/>
    <property type="match status" value="1"/>
</dbReference>
<sequence>MEYFSQKWSNEEEEEGKIEEEEDLELEKVEDFQFDEIPQNIKKMQNEIQDKNLRRIYDKIEFLYFNYLEHSNQKTDDKITNFKKLISYYIQQYKFFTYYFDPSDENDNNIVNSIICVEQKCIIIESIRKDIISDTISSIESTFINSGSQKINNSNDSIQEVESFCQYFIRHIRTNKFVNMTIRPISCYLIRRFYFPSHFFKDPSFFEFKRQNASVDQLVINSFIDMINECTNQDFNKDFFYLNFTIFFSKLDEILKHEKEIKKPREINFFSEEEFIELRQINHMISLVMHIDSLYIFVRKYIDYHEFTDNKANHEIQFCLDHSHECFVKCHGFIKVNGKVQMILYDFMSNGSLYQISDKLNELYSFTIMSRVFKGIDYLHSNLLVHRDIKPDNILIDHDYKPFISDFETIRKISPLEDKKMTYEFGSCGYASPEQILGEDISYSTDIFSFGLVVYFLFEKDDLFHTNDIDSIIQQIQNNDLPLITNASHYIQDLFEKCIKIEPEKRLKSSKIKKIIYRQICMLEFLSRFLTNERIRAKEILELRQYFIEVILFLYESNKTNFISSYVEKLYNFLNTRFSSRKTNAIFNLNNYEFKSKGITNEYFRKTDVFTLLIKKNKPGALIAGGCFYFEGKYIKPNYTRSKKYFELAIEQEAWDAYYNLGRMYYEGKGVIKDMKKAVEYFELGASKNDSNCLFILANIYIEGNGVEKNIEKALKYYELAAQQDCSFALNSLGVIYLKGEKVEQDTDKGIKYLKLSAELGDKMALFNIGFLYYIGKGLKKDYQKAIEYFELASNEGNSDALYFLGMIYYDGIEVNQDYKKGLKYIERSVKLNNSDAICFMGNIYYEGKAVKQNFQKAKEYYELSANMNNSYGLLSLGNLYYIGKVVNRDFSQAKELYELSAKQNNSNAYLYLGIIYYEGLFVVKDYLRAIEYTKLSAELNNSDAFCILGFIYLQGLNVKQDLDLAKEYFELSAKNMNSLAFYIFGMLYYEGKYVTKDYFKAKKYFKISAFKGDSNAIFKLGILYYKGEGVSKNYLEAIKYFNLSAQLKNSEGLYYCGYAFENGKGVNINISKAIKYYKQCINNIRNNETLSDPLDMFISTMIKTNDYIYVCYNSLGLIYIYDFELENHKKAFKYLKESGMNEFSFGQNNLGLFYQFYLNDINNSKYMYERSSKQNFALAEYNIGYLFECDKKEDEAIEHFILASKYSKEPLSFRNISIIDDDRFIISKTFIICLTNLKLSLYFLSKLSFEESREYLMKTLIDPLIELLMRLDKSSFQFQIRPNENNLLNIILCSPLFNLYDYDNSGWLKFNSNPNEEKIIIQLLPHEKDENKELFYQNKFEQVKNNYCDKDMYDFETECEEVEKLEFKTRYVQFPKRLDKIIFNQLCDAESSLKEVISNMTKILYTKPYSILFGRIKSNKSLINLAKINSLFYEGFDIDI</sequence>
<protein>
    <recommendedName>
        <fullName evidence="3">Protein kinase domain-containing protein</fullName>
    </recommendedName>
</protein>
<dbReference type="SMART" id="SM00220">
    <property type="entry name" value="S_TKc"/>
    <property type="match status" value="1"/>
</dbReference>